<evidence type="ECO:0000256" key="8">
    <source>
        <dbReference type="ARBA" id="ARBA00049929"/>
    </source>
</evidence>
<dbReference type="PRINTS" id="PR01039">
    <property type="entry name" value="TRNASYNTHTRP"/>
</dbReference>
<dbReference type="Pfam" id="PF00579">
    <property type="entry name" value="tRNA-synt_1b"/>
    <property type="match status" value="1"/>
</dbReference>
<proteinExistence type="inferred from homology"/>
<evidence type="ECO:0000256" key="2">
    <source>
        <dbReference type="ARBA" id="ARBA00013161"/>
    </source>
</evidence>
<dbReference type="GO" id="GO:0005524">
    <property type="term" value="F:ATP binding"/>
    <property type="evidence" value="ECO:0007669"/>
    <property type="project" value="UniProtKB-KW"/>
</dbReference>
<accession>A0A075H1S4</accession>
<dbReference type="FunFam" id="1.10.240.10:FF:000007">
    <property type="entry name" value="Tryptophan--tRNA ligase"/>
    <property type="match status" value="1"/>
</dbReference>
<dbReference type="AlphaFoldDB" id="A0A075H1S4"/>
<dbReference type="NCBIfam" id="TIGR00233">
    <property type="entry name" value="trpS"/>
    <property type="match status" value="1"/>
</dbReference>
<evidence type="ECO:0000256" key="1">
    <source>
        <dbReference type="ARBA" id="ARBA00005594"/>
    </source>
</evidence>
<evidence type="ECO:0000256" key="5">
    <source>
        <dbReference type="ARBA" id="ARBA00022840"/>
    </source>
</evidence>
<keyword evidence="7 10" id="KW-0030">Aminoacyl-tRNA synthetase</keyword>
<dbReference type="EMBL" id="KF900815">
    <property type="protein sequence ID" value="AIF07903.1"/>
    <property type="molecule type" value="Genomic_DNA"/>
</dbReference>
<dbReference type="InterPro" id="IPR002306">
    <property type="entry name" value="Trp-tRNA-ligase"/>
</dbReference>
<dbReference type="CDD" id="cd00806">
    <property type="entry name" value="TrpRS_core"/>
    <property type="match status" value="1"/>
</dbReference>
<keyword evidence="3 10" id="KW-0436">Ligase</keyword>
<keyword evidence="4 10" id="KW-0547">Nucleotide-binding</keyword>
<comment type="similarity">
    <text evidence="1 10">Belongs to the class-I aminoacyl-tRNA synthetase family.</text>
</comment>
<dbReference type="Gene3D" id="1.10.240.10">
    <property type="entry name" value="Tyrosyl-Transfer RNA Synthetase"/>
    <property type="match status" value="1"/>
</dbReference>
<comment type="catalytic activity">
    <reaction evidence="8">
        <text>tRNA(Trp) + L-tryptophan + ATP = L-tryptophyl-tRNA(Trp) + AMP + diphosphate + H(+)</text>
        <dbReference type="Rhea" id="RHEA:24080"/>
        <dbReference type="Rhea" id="RHEA-COMP:9671"/>
        <dbReference type="Rhea" id="RHEA-COMP:9705"/>
        <dbReference type="ChEBI" id="CHEBI:15378"/>
        <dbReference type="ChEBI" id="CHEBI:30616"/>
        <dbReference type="ChEBI" id="CHEBI:33019"/>
        <dbReference type="ChEBI" id="CHEBI:57912"/>
        <dbReference type="ChEBI" id="CHEBI:78442"/>
        <dbReference type="ChEBI" id="CHEBI:78535"/>
        <dbReference type="ChEBI" id="CHEBI:456215"/>
        <dbReference type="EC" id="6.1.1.2"/>
    </reaction>
</comment>
<organism evidence="11">
    <name type="scientific">uncultured marine thaumarchaeote KM3_25_D06</name>
    <dbReference type="NCBI Taxonomy" id="1456104"/>
    <lineage>
        <taxon>Archaea</taxon>
        <taxon>Nitrososphaerota</taxon>
        <taxon>environmental samples</taxon>
    </lineage>
</organism>
<dbReference type="Gene3D" id="3.40.50.620">
    <property type="entry name" value="HUPs"/>
    <property type="match status" value="1"/>
</dbReference>
<dbReference type="GO" id="GO:0005737">
    <property type="term" value="C:cytoplasm"/>
    <property type="evidence" value="ECO:0007669"/>
    <property type="project" value="UniProtKB-UniRule"/>
</dbReference>
<keyword evidence="6 10" id="KW-0648">Protein biosynthesis</keyword>
<evidence type="ECO:0000256" key="6">
    <source>
        <dbReference type="ARBA" id="ARBA00022917"/>
    </source>
</evidence>
<name>A0A075H1S4_9ARCH</name>
<gene>
    <name evidence="11" type="primary">WARS</name>
    <name evidence="11" type="synonym">trpS</name>
</gene>
<evidence type="ECO:0000313" key="11">
    <source>
        <dbReference type="EMBL" id="AIF07903.1"/>
    </source>
</evidence>
<dbReference type="EC" id="6.1.1.2" evidence="2 9"/>
<dbReference type="NCBIfam" id="NF008927">
    <property type="entry name" value="PRK12285.1-4"/>
    <property type="match status" value="1"/>
</dbReference>
<keyword evidence="5 10" id="KW-0067">ATP-binding</keyword>
<reference evidence="11" key="1">
    <citation type="journal article" date="2014" name="Genome Biol. Evol.">
        <title>Pangenome evidence for extensive interdomain horizontal transfer affecting lineage core and shell genes in uncultured planktonic thaumarchaeota and euryarchaeota.</title>
        <authorList>
            <person name="Deschamps P."/>
            <person name="Zivanovic Y."/>
            <person name="Moreira D."/>
            <person name="Rodriguez-Valera F."/>
            <person name="Lopez-Garcia P."/>
        </authorList>
    </citation>
    <scope>NUCLEOTIDE SEQUENCE</scope>
</reference>
<dbReference type="PANTHER" id="PTHR10055">
    <property type="entry name" value="TRYPTOPHANYL-TRNA SYNTHETASE"/>
    <property type="match status" value="1"/>
</dbReference>
<dbReference type="SUPFAM" id="SSF52374">
    <property type="entry name" value="Nucleotidylyl transferase"/>
    <property type="match status" value="1"/>
</dbReference>
<dbReference type="GO" id="GO:0004830">
    <property type="term" value="F:tryptophan-tRNA ligase activity"/>
    <property type="evidence" value="ECO:0007669"/>
    <property type="project" value="UniProtKB-UniRule"/>
</dbReference>
<evidence type="ECO:0000256" key="3">
    <source>
        <dbReference type="ARBA" id="ARBA00022598"/>
    </source>
</evidence>
<dbReference type="PANTHER" id="PTHR10055:SF1">
    <property type="entry name" value="TRYPTOPHAN--TRNA LIGASE, CYTOPLASMIC"/>
    <property type="match status" value="1"/>
</dbReference>
<protein>
    <recommendedName>
        <fullName evidence="2 9">Tryptophan--tRNA ligase</fullName>
        <ecNumber evidence="2 9">6.1.1.2</ecNumber>
    </recommendedName>
</protein>
<evidence type="ECO:0000256" key="9">
    <source>
        <dbReference type="NCBIfam" id="TIGR00233"/>
    </source>
</evidence>
<dbReference type="InterPro" id="IPR002305">
    <property type="entry name" value="aa-tRNA-synth_Ic"/>
</dbReference>
<dbReference type="InterPro" id="IPR014729">
    <property type="entry name" value="Rossmann-like_a/b/a_fold"/>
</dbReference>
<sequence length="370" mass="42367">MSSDEFVVTPWNVEGDIDYDKLTKQFGTQKISPEILSKIKKITGEDHFMLRRGIFFSHRDLNVILDNFEKGKKFFLYTGRGPSGNTHIGHLVPWVFAKWLQEKFNVNIYFQLTDDEKFYTKSDLTLEDTSKFALENALDFIALGFNPEKTKIIINTRNIRRLYPIAAQVAKKINFSNTKAVFGFTNDTNVGMIFYTSLQSAPCFIEDLPVLIPLGVDQDPHFRITRDVAPKINKPKPALIHNIMIPALTGPGGKMSASDEKSTIYTTDSPEVVKKKINKYGFSGGQVDIEKHRELGGNPDIDVSFQYLRIFFEQDDEKLKKIYEDYKSGKMLTGELKAILIEKINSFLKIHQQKREEAKKNLSKFLLSDE</sequence>
<evidence type="ECO:0000256" key="10">
    <source>
        <dbReference type="RuleBase" id="RU363036"/>
    </source>
</evidence>
<evidence type="ECO:0000256" key="4">
    <source>
        <dbReference type="ARBA" id="ARBA00022741"/>
    </source>
</evidence>
<evidence type="ECO:0000256" key="7">
    <source>
        <dbReference type="ARBA" id="ARBA00023146"/>
    </source>
</evidence>
<dbReference type="GO" id="GO:0006436">
    <property type="term" value="P:tryptophanyl-tRNA aminoacylation"/>
    <property type="evidence" value="ECO:0007669"/>
    <property type="project" value="UniProtKB-UniRule"/>
</dbReference>